<name>A0A8J4XU19_CHIOP</name>
<comment type="caution">
    <text evidence="1">The sequence shown here is derived from an EMBL/GenBank/DDBJ whole genome shotgun (WGS) entry which is preliminary data.</text>
</comment>
<reference evidence="1" key="1">
    <citation type="submission" date="2020-07" db="EMBL/GenBank/DDBJ databases">
        <title>The High-quality genome of the commercially important snow crab, Chionoecetes opilio.</title>
        <authorList>
            <person name="Jeong J.-H."/>
            <person name="Ryu S."/>
        </authorList>
    </citation>
    <scope>NUCLEOTIDE SEQUENCE</scope>
    <source>
        <strain evidence="1">MADBK_172401_WGS</strain>
        <tissue evidence="1">Digestive gland</tissue>
    </source>
</reference>
<dbReference type="EMBL" id="JACEEZ010021770">
    <property type="protein sequence ID" value="KAG0713082.1"/>
    <property type="molecule type" value="Genomic_DNA"/>
</dbReference>
<protein>
    <submittedName>
        <fullName evidence="1">Uncharacterized protein</fullName>
    </submittedName>
</protein>
<dbReference type="OrthoDB" id="8120493at2759"/>
<accession>A0A8J4XU19</accession>
<organism evidence="1 2">
    <name type="scientific">Chionoecetes opilio</name>
    <name type="common">Atlantic snow crab</name>
    <name type="synonym">Cancer opilio</name>
    <dbReference type="NCBI Taxonomy" id="41210"/>
    <lineage>
        <taxon>Eukaryota</taxon>
        <taxon>Metazoa</taxon>
        <taxon>Ecdysozoa</taxon>
        <taxon>Arthropoda</taxon>
        <taxon>Crustacea</taxon>
        <taxon>Multicrustacea</taxon>
        <taxon>Malacostraca</taxon>
        <taxon>Eumalacostraca</taxon>
        <taxon>Eucarida</taxon>
        <taxon>Decapoda</taxon>
        <taxon>Pleocyemata</taxon>
        <taxon>Brachyura</taxon>
        <taxon>Eubrachyura</taxon>
        <taxon>Majoidea</taxon>
        <taxon>Majidae</taxon>
        <taxon>Chionoecetes</taxon>
    </lineage>
</organism>
<sequence length="231" mass="26061">MMLEAKKSRPTCELITAGGFEEVTKVASSHGSDVEQLQSSHEEADTRIILHAKAAYMDGYERIIVSCRDTDVLVLLTHAAGQSSGELWMRTGTRQERRYVAVHDIQLTPTLQRNILVCTMRLQDVTQSVNQVDTGKRRHGKYSSNTEHCLMTSDVARCQNPPYGMWKSSSAAFTHQLRTKLTSTMCDTACFKRAPKTKKSFRQVENVLNNTSNAHTTRLRCGSRQMYQSLK</sequence>
<dbReference type="Proteomes" id="UP000770661">
    <property type="component" value="Unassembled WGS sequence"/>
</dbReference>
<evidence type="ECO:0000313" key="2">
    <source>
        <dbReference type="Proteomes" id="UP000770661"/>
    </source>
</evidence>
<proteinExistence type="predicted"/>
<evidence type="ECO:0000313" key="1">
    <source>
        <dbReference type="EMBL" id="KAG0713082.1"/>
    </source>
</evidence>
<keyword evidence="2" id="KW-1185">Reference proteome</keyword>
<gene>
    <name evidence="1" type="ORF">GWK47_016995</name>
</gene>
<dbReference type="AlphaFoldDB" id="A0A8J4XU19"/>